<feature type="chain" id="PRO_5041328084" description="S1/P1 Nuclease" evidence="1">
    <location>
        <begin position="21"/>
        <end position="285"/>
    </location>
</feature>
<keyword evidence="3" id="KW-1185">Reference proteome</keyword>
<evidence type="ECO:0000313" key="2">
    <source>
        <dbReference type="EMBL" id="BDU75024.1"/>
    </source>
</evidence>
<dbReference type="EMBL" id="AP027080">
    <property type="protein sequence ID" value="BDU75024.1"/>
    <property type="molecule type" value="Genomic_DNA"/>
</dbReference>
<dbReference type="Proteomes" id="UP001238179">
    <property type="component" value="Chromosome"/>
</dbReference>
<proteinExistence type="predicted"/>
<organism evidence="2 3">
    <name type="scientific">Mesoterricola silvestris</name>
    <dbReference type="NCBI Taxonomy" id="2927979"/>
    <lineage>
        <taxon>Bacteria</taxon>
        <taxon>Pseudomonadati</taxon>
        <taxon>Acidobacteriota</taxon>
        <taxon>Holophagae</taxon>
        <taxon>Holophagales</taxon>
        <taxon>Holophagaceae</taxon>
        <taxon>Mesoterricola</taxon>
    </lineage>
</organism>
<keyword evidence="1" id="KW-0732">Signal</keyword>
<accession>A0AA48GP92</accession>
<dbReference type="AlphaFoldDB" id="A0AA48GP92"/>
<evidence type="ECO:0008006" key="4">
    <source>
        <dbReference type="Google" id="ProtNLM"/>
    </source>
</evidence>
<dbReference type="KEGG" id="msil:METEAL_41980"/>
<dbReference type="GO" id="GO:0016788">
    <property type="term" value="F:hydrolase activity, acting on ester bonds"/>
    <property type="evidence" value="ECO:0007669"/>
    <property type="project" value="InterPro"/>
</dbReference>
<dbReference type="Gene3D" id="1.10.575.10">
    <property type="entry name" value="P1 Nuclease"/>
    <property type="match status" value="1"/>
</dbReference>
<dbReference type="SUPFAM" id="SSF48537">
    <property type="entry name" value="Phospholipase C/P1 nuclease"/>
    <property type="match status" value="1"/>
</dbReference>
<name>A0AA48GP92_9BACT</name>
<dbReference type="InterPro" id="IPR008947">
    <property type="entry name" value="PLipase_C/P1_nuclease_dom_sf"/>
</dbReference>
<dbReference type="RefSeq" id="WP_316413707.1">
    <property type="nucleotide sequence ID" value="NZ_AP027080.1"/>
</dbReference>
<reference evidence="3" key="1">
    <citation type="journal article" date="2023" name="Int. J. Syst. Evol. Microbiol.">
        <title>Mesoterricola silvestris gen. nov., sp. nov., Mesoterricola sediminis sp. nov., Geothrix oryzae sp. nov., Geothrix edaphica sp. nov., Geothrix rubra sp. nov., and Geothrix limicola sp. nov., six novel members of Acidobacteriota isolated from soils.</title>
        <authorList>
            <person name="Itoh H."/>
            <person name="Sugisawa Y."/>
            <person name="Mise K."/>
            <person name="Xu Z."/>
            <person name="Kuniyasu M."/>
            <person name="Ushijima N."/>
            <person name="Kawano K."/>
            <person name="Kobayashi E."/>
            <person name="Shiratori Y."/>
            <person name="Masuda Y."/>
            <person name="Senoo K."/>
        </authorList>
    </citation>
    <scope>NUCLEOTIDE SEQUENCE [LARGE SCALE GENOMIC DNA]</scope>
    <source>
        <strain evidence="3">W79</strain>
    </source>
</reference>
<evidence type="ECO:0000256" key="1">
    <source>
        <dbReference type="SAM" id="SignalP"/>
    </source>
</evidence>
<feature type="signal peptide" evidence="1">
    <location>
        <begin position="1"/>
        <end position="20"/>
    </location>
</feature>
<sequence>MTRFASLLAAAALTALPALAWGNQGHRLAASFALKDLPPDVALWFRSLEATLPDHASDPDIWKGQDPTERPHHYLNCEPYGGPAAVPLDENDARNALGPDLFRQSGQVTWTILARVHDLTEAFSAGDPYQVAYRSSILCHYVADLQVPLHTTTNHDGKETGQRGVHHRWEEGLVKRLVDRDGWEPEIRPASLGADPAGAPWAWLRESYALVAGVLRDDLSASSSAPQVDAADAPYWTAFMQLQGPHVKEQLTLAAQRTARMILFAWDQAGRPQPPAARTSAHPSR</sequence>
<gene>
    <name evidence="2" type="ORF">METEAL_41980</name>
</gene>
<protein>
    <recommendedName>
        <fullName evidence="4">S1/P1 Nuclease</fullName>
    </recommendedName>
</protein>
<evidence type="ECO:0000313" key="3">
    <source>
        <dbReference type="Proteomes" id="UP001238179"/>
    </source>
</evidence>